<dbReference type="OrthoDB" id="8194773at2759"/>
<organism evidence="4">
    <name type="scientific">Thrips palmi</name>
    <name type="common">Melon thrips</name>
    <dbReference type="NCBI Taxonomy" id="161013"/>
    <lineage>
        <taxon>Eukaryota</taxon>
        <taxon>Metazoa</taxon>
        <taxon>Ecdysozoa</taxon>
        <taxon>Arthropoda</taxon>
        <taxon>Hexapoda</taxon>
        <taxon>Insecta</taxon>
        <taxon>Pterygota</taxon>
        <taxon>Neoptera</taxon>
        <taxon>Paraneoptera</taxon>
        <taxon>Thysanoptera</taxon>
        <taxon>Terebrantia</taxon>
        <taxon>Thripoidea</taxon>
        <taxon>Thripidae</taxon>
        <taxon>Thrips</taxon>
    </lineage>
</organism>
<evidence type="ECO:0000256" key="1">
    <source>
        <dbReference type="SAM" id="Coils"/>
    </source>
</evidence>
<dbReference type="KEGG" id="tpal:117653166"/>
<dbReference type="InParanoid" id="A0A6P9A911"/>
<evidence type="ECO:0000313" key="3">
    <source>
        <dbReference type="Proteomes" id="UP000515158"/>
    </source>
</evidence>
<dbReference type="AlphaFoldDB" id="A0A6P9A911"/>
<feature type="region of interest" description="Disordered" evidence="2">
    <location>
        <begin position="171"/>
        <end position="192"/>
    </location>
</feature>
<evidence type="ECO:0000256" key="2">
    <source>
        <dbReference type="SAM" id="MobiDB-lite"/>
    </source>
</evidence>
<keyword evidence="1" id="KW-0175">Coiled coil</keyword>
<evidence type="ECO:0000313" key="4">
    <source>
        <dbReference type="RefSeq" id="XP_034254512.1"/>
    </source>
</evidence>
<feature type="coiled-coil region" evidence="1">
    <location>
        <begin position="285"/>
        <end position="319"/>
    </location>
</feature>
<keyword evidence="3" id="KW-1185">Reference proteome</keyword>
<feature type="compositionally biased region" description="Polar residues" evidence="2">
    <location>
        <begin position="178"/>
        <end position="189"/>
    </location>
</feature>
<dbReference type="Proteomes" id="UP000515158">
    <property type="component" value="Unplaced"/>
</dbReference>
<dbReference type="RefSeq" id="XP_034254512.1">
    <property type="nucleotide sequence ID" value="XM_034398621.1"/>
</dbReference>
<name>A0A6P9A911_THRPL</name>
<reference evidence="4" key="1">
    <citation type="submission" date="2025-08" db="UniProtKB">
        <authorList>
            <consortium name="RefSeq"/>
        </authorList>
    </citation>
    <scope>IDENTIFICATION</scope>
    <source>
        <tissue evidence="4">Total insect</tissue>
    </source>
</reference>
<accession>A0A6P9A911</accession>
<sequence length="793" mass="87905">MDSPQKMNPHNIGLVDSQSNYLNSSSYLGTLEDIEPAWMENTTSFSESCGSCLSRISSLGVDGKGLSSSPKSSEGQIVPDPCGKIIKAEGMEDEPPFVASGSLQSLCSSSKTLYASPRSNSEDLLYCPLNNSCLSESSRDRQGNVFRERAPSENALDFDKLNHIRESKLSHSLHDVSSIPSNGLKNPSQRLPVERSSLSSLYLRNRSRDSGFMRSESLLSLSSNGRNYDHVESKVKHYIQSIKNADAVRRKERAQSKNSVVHRLKQTFEDNHSQPEDNPALIHIVQKMQQDMEEKDRLLQKLQEDYNCLLGKYAEAENKIDKLRFGWHENLAPPAMKNESFGFKSQSSYSLNPKASFSKQMKQPSALSEIDDCSLTSSMFLSNFENIDTADSSLNFKDEWSKYNNGNEKKKEVVISAPLRPISSLYCTSVRLDRTVTPLNSKSSVDASSVSSSHHPVQEVTIDTGIGSYFLSPRPLPLNAEPNEDPIKKVQRWQKSLHTPDSEFPSRYKGNESNSKLRKVFSSIGVQVNAANTVEFPSSSSQMSTPIVPMLCLGEVSGCTDSFSQLATDSDQSSKLNSSILPESSCSMLPKNCSSNLQVTKGSNSSHACEGQYKPCGCIVKSGHEEVRNKSETFCETKGQAHRIATQMNGSELAKLLSLMLKDQDHVVPANPEEERSLQHILKTLEMKINTLKSSVTLHTLVSLLDMLLDKLPSNECPCQYKHITHAEPSSVRPPPTQQQLDASVVPECSEMDGSLLQCLEELDEYTNQVWAKTESFLEVLNSNKCASTSKHH</sequence>
<protein>
    <submittedName>
        <fullName evidence="4">Uncharacterized protein LOC117653166</fullName>
    </submittedName>
</protein>
<proteinExistence type="predicted"/>
<dbReference type="GeneID" id="117653166"/>
<gene>
    <name evidence="4" type="primary">LOC117653166</name>
</gene>